<evidence type="ECO:0000313" key="1">
    <source>
        <dbReference type="EMBL" id="CAD8084263.1"/>
    </source>
</evidence>
<dbReference type="AlphaFoldDB" id="A0A8S1N3I6"/>
<dbReference type="Proteomes" id="UP000688137">
    <property type="component" value="Unassembled WGS sequence"/>
</dbReference>
<keyword evidence="2" id="KW-1185">Reference proteome</keyword>
<reference evidence="1" key="1">
    <citation type="submission" date="2021-01" db="EMBL/GenBank/DDBJ databases">
        <authorList>
            <consortium name="Genoscope - CEA"/>
            <person name="William W."/>
        </authorList>
    </citation>
    <scope>NUCLEOTIDE SEQUENCE</scope>
</reference>
<proteinExistence type="predicted"/>
<gene>
    <name evidence="1" type="ORF">PPRIM_AZ9-3.1.T0710259</name>
</gene>
<organism evidence="1 2">
    <name type="scientific">Paramecium primaurelia</name>
    <dbReference type="NCBI Taxonomy" id="5886"/>
    <lineage>
        <taxon>Eukaryota</taxon>
        <taxon>Sar</taxon>
        <taxon>Alveolata</taxon>
        <taxon>Ciliophora</taxon>
        <taxon>Intramacronucleata</taxon>
        <taxon>Oligohymenophorea</taxon>
        <taxon>Peniculida</taxon>
        <taxon>Parameciidae</taxon>
        <taxon>Paramecium</taxon>
    </lineage>
</organism>
<accession>A0A8S1N3I6</accession>
<protein>
    <submittedName>
        <fullName evidence="1">Uncharacterized protein</fullName>
    </submittedName>
</protein>
<name>A0A8S1N3I6_PARPR</name>
<evidence type="ECO:0000313" key="2">
    <source>
        <dbReference type="Proteomes" id="UP000688137"/>
    </source>
</evidence>
<sequence>MYRNQKKQKLGFLKQSKSHNIFLHTISNQGELYLNNLYYNTLLIQQIQQYPKTLQFSVTYKGQNFQVTEGGKVVEQTGGNSYQYCLCEQAIQKTGKILFAFQILSLTSSMYIGIGFRDIIQKNNYQSAGVGYGSHMISQHGYTYSHHNKDISSKQLSFTYTTNDIIIMEVSIEHKYIKWTRSNNPLAKVQMEIDTSISQELYPCVLIYQSSKVKILDNIIFYRYLQYYSQFQRNQMWCFMLKTIHFIQIQFYNFNKKLFKFLNIKIGENRKTFQNINVIYLDSQNFCNQVEKIFQTLQKLLKNVNSYTIQYIQSVWLFDQMIIILIKLLIKVHSQPTRNISLAVVYIYFQLPYLIYCLFNQKKESLIDLIILII</sequence>
<dbReference type="EMBL" id="CAJJDM010000074">
    <property type="protein sequence ID" value="CAD8084263.1"/>
    <property type="molecule type" value="Genomic_DNA"/>
</dbReference>
<comment type="caution">
    <text evidence="1">The sequence shown here is derived from an EMBL/GenBank/DDBJ whole genome shotgun (WGS) entry which is preliminary data.</text>
</comment>